<dbReference type="InterPro" id="IPR029058">
    <property type="entry name" value="AB_hydrolase_fold"/>
</dbReference>
<proteinExistence type="inferred from homology"/>
<dbReference type="AlphaFoldDB" id="A0A7S2HT89"/>
<dbReference type="PANTHER" id="PTHR10655:SF17">
    <property type="entry name" value="LYSOPHOSPHOLIPASE-LIKE PROTEIN 1"/>
    <property type="match status" value="1"/>
</dbReference>
<protein>
    <recommendedName>
        <fullName evidence="4">Phospholipase/carboxylesterase/thioesterase domain-containing protein</fullName>
    </recommendedName>
</protein>
<reference evidence="5" key="1">
    <citation type="submission" date="2021-01" db="EMBL/GenBank/DDBJ databases">
        <authorList>
            <person name="Corre E."/>
            <person name="Pelletier E."/>
            <person name="Niang G."/>
            <person name="Scheremetjew M."/>
            <person name="Finn R."/>
            <person name="Kale V."/>
            <person name="Holt S."/>
            <person name="Cochrane G."/>
            <person name="Meng A."/>
            <person name="Brown T."/>
            <person name="Cohen L."/>
        </authorList>
    </citation>
    <scope>NUCLEOTIDE SEQUENCE</scope>
    <source>
        <strain evidence="5">CCMP1381</strain>
    </source>
</reference>
<feature type="domain" description="Phospholipase/carboxylesterase/thioesterase" evidence="4">
    <location>
        <begin position="85"/>
        <end position="297"/>
    </location>
</feature>
<dbReference type="SUPFAM" id="SSF53474">
    <property type="entry name" value="alpha/beta-Hydrolases"/>
    <property type="match status" value="1"/>
</dbReference>
<gene>
    <name evidence="5" type="ORF">DSPE1174_LOCUS33558</name>
</gene>
<dbReference type="EMBL" id="HBGS01064314">
    <property type="protein sequence ID" value="CAD9499527.1"/>
    <property type="molecule type" value="Transcribed_RNA"/>
</dbReference>
<feature type="region of interest" description="Disordered" evidence="3">
    <location>
        <begin position="43"/>
        <end position="64"/>
    </location>
</feature>
<dbReference type="InterPro" id="IPR050565">
    <property type="entry name" value="LYPA1-2/EST-like"/>
</dbReference>
<dbReference type="PANTHER" id="PTHR10655">
    <property type="entry name" value="LYSOPHOSPHOLIPASE-RELATED"/>
    <property type="match status" value="1"/>
</dbReference>
<dbReference type="InterPro" id="IPR003140">
    <property type="entry name" value="PLipase/COase/thioEstase"/>
</dbReference>
<accession>A0A7S2HT89</accession>
<keyword evidence="2" id="KW-0378">Hydrolase</keyword>
<name>A0A7S2HT89_9STRA</name>
<evidence type="ECO:0000259" key="4">
    <source>
        <dbReference type="Pfam" id="PF02230"/>
    </source>
</evidence>
<dbReference type="Pfam" id="PF02230">
    <property type="entry name" value="Abhydrolase_2"/>
    <property type="match status" value="1"/>
</dbReference>
<sequence>MAEQQDIDAMGIKALRSLISSAGLSSADCFEKPDLQQRAREAKVRLASAAGGPRSTRSSPGVNIETRDMTLGGYTCIVMGTSEHISGASQPDQCVLMLHGFGAHNNDFTNLPSVASQMEKSILWVFPQAPNGSMGTPAWWELEPMRWMGAMQQGEAGIAALIREEPPGLQCCRSNMVTLVDEISARFADLPVSKFILAGFSQGAMTAMDLALHLPPDKKVAGVTVISGGPIVVEQWSQRMQHHKGIKVFITHGSSDMVLPFNASGWNKQLLESSGAEVIFEGHAGGHTLPPEIIPKILGFWSSL</sequence>
<comment type="similarity">
    <text evidence="1">Belongs to the AB hydrolase superfamily. AB hydrolase 2 family.</text>
</comment>
<evidence type="ECO:0000256" key="3">
    <source>
        <dbReference type="SAM" id="MobiDB-lite"/>
    </source>
</evidence>
<evidence type="ECO:0000256" key="1">
    <source>
        <dbReference type="ARBA" id="ARBA00006499"/>
    </source>
</evidence>
<dbReference type="GO" id="GO:0016787">
    <property type="term" value="F:hydrolase activity"/>
    <property type="evidence" value="ECO:0007669"/>
    <property type="project" value="UniProtKB-KW"/>
</dbReference>
<evidence type="ECO:0000256" key="2">
    <source>
        <dbReference type="ARBA" id="ARBA00022801"/>
    </source>
</evidence>
<dbReference type="Gene3D" id="3.40.50.1820">
    <property type="entry name" value="alpha/beta hydrolase"/>
    <property type="match status" value="1"/>
</dbReference>
<evidence type="ECO:0000313" key="5">
    <source>
        <dbReference type="EMBL" id="CAD9499527.1"/>
    </source>
</evidence>
<organism evidence="5">
    <name type="scientific">Octactis speculum</name>
    <dbReference type="NCBI Taxonomy" id="3111310"/>
    <lineage>
        <taxon>Eukaryota</taxon>
        <taxon>Sar</taxon>
        <taxon>Stramenopiles</taxon>
        <taxon>Ochrophyta</taxon>
        <taxon>Dictyochophyceae</taxon>
        <taxon>Dictyochales</taxon>
        <taxon>Dictyochaceae</taxon>
        <taxon>Octactis</taxon>
    </lineage>
</organism>